<dbReference type="PROSITE" id="PS50994">
    <property type="entry name" value="INTEGRASE"/>
    <property type="match status" value="1"/>
</dbReference>
<sequence>MISKLSLKYKNITRSDVEVFLQLYEPCQQKQKGIKKGVVVKPIISLEFNSQCQVDLIDFQSHLDGKYKFILVYQDHLTKFIILKPFEYKKAEEIAFNLIDIFTLIGAPSILQFDNGREYSNNIVSNLKNMWPELQIVHGMLKHSQSQGSVERSNQDVENMLTT</sequence>
<dbReference type="SUPFAM" id="SSF53098">
    <property type="entry name" value="Ribonuclease H-like"/>
    <property type="match status" value="1"/>
</dbReference>
<dbReference type="InterPro" id="IPR050951">
    <property type="entry name" value="Retrovirus_Pol_polyprotein"/>
</dbReference>
<dbReference type="PANTHER" id="PTHR37984:SF5">
    <property type="entry name" value="PROTEIN NYNRIN-LIKE"/>
    <property type="match status" value="1"/>
</dbReference>
<accession>A0A2S2QA42</accession>
<feature type="domain" description="Integrase catalytic" evidence="1">
    <location>
        <begin position="38"/>
        <end position="163"/>
    </location>
</feature>
<dbReference type="OrthoDB" id="10038074at2759"/>
<dbReference type="InterPro" id="IPR036397">
    <property type="entry name" value="RNaseH_sf"/>
</dbReference>
<dbReference type="GO" id="GO:0003676">
    <property type="term" value="F:nucleic acid binding"/>
    <property type="evidence" value="ECO:0007669"/>
    <property type="project" value="InterPro"/>
</dbReference>
<dbReference type="InterPro" id="IPR012337">
    <property type="entry name" value="RNaseH-like_sf"/>
</dbReference>
<proteinExistence type="predicted"/>
<dbReference type="AlphaFoldDB" id="A0A2S2QA42"/>
<dbReference type="GO" id="GO:0015074">
    <property type="term" value="P:DNA integration"/>
    <property type="evidence" value="ECO:0007669"/>
    <property type="project" value="InterPro"/>
</dbReference>
<evidence type="ECO:0000259" key="1">
    <source>
        <dbReference type="PROSITE" id="PS50994"/>
    </source>
</evidence>
<dbReference type="InterPro" id="IPR001584">
    <property type="entry name" value="Integrase_cat-core"/>
</dbReference>
<gene>
    <name evidence="2" type="primary">KRBA2_20</name>
    <name evidence="2" type="ORF">g.122647</name>
</gene>
<dbReference type="Gene3D" id="3.30.420.10">
    <property type="entry name" value="Ribonuclease H-like superfamily/Ribonuclease H"/>
    <property type="match status" value="1"/>
</dbReference>
<name>A0A2S2QA42_9HEMI</name>
<dbReference type="PANTHER" id="PTHR37984">
    <property type="entry name" value="PROTEIN CBG26694"/>
    <property type="match status" value="1"/>
</dbReference>
<evidence type="ECO:0000313" key="2">
    <source>
        <dbReference type="EMBL" id="MBY74491.1"/>
    </source>
</evidence>
<dbReference type="EMBL" id="GGMS01005288">
    <property type="protein sequence ID" value="MBY74491.1"/>
    <property type="molecule type" value="Transcribed_RNA"/>
</dbReference>
<organism evidence="2">
    <name type="scientific">Sipha flava</name>
    <name type="common">yellow sugarcane aphid</name>
    <dbReference type="NCBI Taxonomy" id="143950"/>
    <lineage>
        <taxon>Eukaryota</taxon>
        <taxon>Metazoa</taxon>
        <taxon>Ecdysozoa</taxon>
        <taxon>Arthropoda</taxon>
        <taxon>Hexapoda</taxon>
        <taxon>Insecta</taxon>
        <taxon>Pterygota</taxon>
        <taxon>Neoptera</taxon>
        <taxon>Paraneoptera</taxon>
        <taxon>Hemiptera</taxon>
        <taxon>Sternorrhyncha</taxon>
        <taxon>Aphidomorpha</taxon>
        <taxon>Aphidoidea</taxon>
        <taxon>Aphididae</taxon>
        <taxon>Sipha</taxon>
    </lineage>
</organism>
<protein>
    <submittedName>
        <fullName evidence="2">KRAB-A domain-containing protein 2</fullName>
    </submittedName>
</protein>
<reference evidence="2" key="1">
    <citation type="submission" date="2018-04" db="EMBL/GenBank/DDBJ databases">
        <title>Transcriptome assembly of Sipha flava.</title>
        <authorList>
            <person name="Scully E.D."/>
            <person name="Geib S.M."/>
            <person name="Palmer N.A."/>
            <person name="Koch K."/>
            <person name="Bradshaw J."/>
            <person name="Heng-Moss T."/>
            <person name="Sarath G."/>
        </authorList>
    </citation>
    <scope>NUCLEOTIDE SEQUENCE</scope>
</reference>